<feature type="region of interest" description="Disordered" evidence="1">
    <location>
        <begin position="95"/>
        <end position="125"/>
    </location>
</feature>
<dbReference type="OrthoDB" id="2426641at2759"/>
<sequence length="125" mass="14214">MLELKLRANSSDTLTNPDLCFENVAQFKRFLNKINYKEPIAVMSDNTKFKYSLRYSSRLGCIIGSILSNEKTKIQEYNDISRIINSIKDKKAIANYVRPKEPKGPKGPKEPKGLKGPKGPKRPKN</sequence>
<protein>
    <submittedName>
        <fullName evidence="2">Uncharacterized protein</fullName>
    </submittedName>
</protein>
<comment type="caution">
    <text evidence="2">The sequence shown here is derived from an EMBL/GenBank/DDBJ whole genome shotgun (WGS) entry which is preliminary data.</text>
</comment>
<evidence type="ECO:0000256" key="1">
    <source>
        <dbReference type="SAM" id="MobiDB-lite"/>
    </source>
</evidence>
<dbReference type="Proteomes" id="UP000266861">
    <property type="component" value="Unassembled WGS sequence"/>
</dbReference>
<evidence type="ECO:0000313" key="2">
    <source>
        <dbReference type="EMBL" id="RHZ70343.1"/>
    </source>
</evidence>
<feature type="compositionally biased region" description="Basic and acidic residues" evidence="1">
    <location>
        <begin position="95"/>
        <end position="113"/>
    </location>
</feature>
<name>A0A397IB23_9GLOM</name>
<dbReference type="AlphaFoldDB" id="A0A397IB23"/>
<accession>A0A397IB23</accession>
<reference evidence="2 3" key="1">
    <citation type="submission" date="2018-08" db="EMBL/GenBank/DDBJ databases">
        <title>Genome and evolution of the arbuscular mycorrhizal fungus Diversispora epigaea (formerly Glomus versiforme) and its bacterial endosymbionts.</title>
        <authorList>
            <person name="Sun X."/>
            <person name="Fei Z."/>
            <person name="Harrison M."/>
        </authorList>
    </citation>
    <scope>NUCLEOTIDE SEQUENCE [LARGE SCALE GENOMIC DNA]</scope>
    <source>
        <strain evidence="2 3">IT104</strain>
    </source>
</reference>
<organism evidence="2 3">
    <name type="scientific">Diversispora epigaea</name>
    <dbReference type="NCBI Taxonomy" id="1348612"/>
    <lineage>
        <taxon>Eukaryota</taxon>
        <taxon>Fungi</taxon>
        <taxon>Fungi incertae sedis</taxon>
        <taxon>Mucoromycota</taxon>
        <taxon>Glomeromycotina</taxon>
        <taxon>Glomeromycetes</taxon>
        <taxon>Diversisporales</taxon>
        <taxon>Diversisporaceae</taxon>
        <taxon>Diversispora</taxon>
    </lineage>
</organism>
<gene>
    <name evidence="2" type="ORF">Glove_272g28</name>
</gene>
<keyword evidence="3" id="KW-1185">Reference proteome</keyword>
<evidence type="ECO:0000313" key="3">
    <source>
        <dbReference type="Proteomes" id="UP000266861"/>
    </source>
</evidence>
<dbReference type="EMBL" id="PQFF01000249">
    <property type="protein sequence ID" value="RHZ70343.1"/>
    <property type="molecule type" value="Genomic_DNA"/>
</dbReference>
<proteinExistence type="predicted"/>